<gene>
    <name evidence="1" type="ORF">METZ01_LOCUS185267</name>
</gene>
<accession>A0A382D4D7</accession>
<reference evidence="1" key="1">
    <citation type="submission" date="2018-05" db="EMBL/GenBank/DDBJ databases">
        <authorList>
            <person name="Lanie J.A."/>
            <person name="Ng W.-L."/>
            <person name="Kazmierczak K.M."/>
            <person name="Andrzejewski T.M."/>
            <person name="Davidsen T.M."/>
            <person name="Wayne K.J."/>
            <person name="Tettelin H."/>
            <person name="Glass J.I."/>
            <person name="Rusch D."/>
            <person name="Podicherti R."/>
            <person name="Tsui H.-C.T."/>
            <person name="Winkler M.E."/>
        </authorList>
    </citation>
    <scope>NUCLEOTIDE SEQUENCE</scope>
</reference>
<dbReference type="EMBL" id="UINC01037231">
    <property type="protein sequence ID" value="SVB32413.1"/>
    <property type="molecule type" value="Genomic_DNA"/>
</dbReference>
<name>A0A382D4D7_9ZZZZ</name>
<sequence>MSYVRYIDRTKAYYQAEGYDKPYQWAKNEHVPFAPLKKPLADSRLALVSTSEIASRRWEDQRLPLERGEAANVYGVAVDTPLKDLYSRTDSYDMNATTLDDVNSYFPVTRLQELAETGRIGSLAPTAYGVYNAYSQSKTIGTDAPEVLQGCRDEGVDIALLVPV</sequence>
<protein>
    <recommendedName>
        <fullName evidence="2">Selenoprotein B glycine/betaine/sarcosine/D-proline reductase</fullName>
    </recommendedName>
</protein>
<evidence type="ECO:0000313" key="1">
    <source>
        <dbReference type="EMBL" id="SVB32413.1"/>
    </source>
</evidence>
<proteinExistence type="predicted"/>
<organism evidence="1">
    <name type="scientific">marine metagenome</name>
    <dbReference type="NCBI Taxonomy" id="408172"/>
    <lineage>
        <taxon>unclassified sequences</taxon>
        <taxon>metagenomes</taxon>
        <taxon>ecological metagenomes</taxon>
    </lineage>
</organism>
<dbReference type="AlphaFoldDB" id="A0A382D4D7"/>
<evidence type="ECO:0008006" key="2">
    <source>
        <dbReference type="Google" id="ProtNLM"/>
    </source>
</evidence>